<dbReference type="PANTHER" id="PTHR33592">
    <property type="entry name" value="TRANSMEMBRANE PROTEIN"/>
    <property type="match status" value="1"/>
</dbReference>
<dbReference type="Gramene" id="KZN09687">
    <property type="protein sequence ID" value="KZN09687"/>
    <property type="gene ID" value="DCAR_002343"/>
</dbReference>
<organism evidence="2">
    <name type="scientific">Daucus carota subsp. sativus</name>
    <name type="common">Carrot</name>
    <dbReference type="NCBI Taxonomy" id="79200"/>
    <lineage>
        <taxon>Eukaryota</taxon>
        <taxon>Viridiplantae</taxon>
        <taxon>Streptophyta</taxon>
        <taxon>Embryophyta</taxon>
        <taxon>Tracheophyta</taxon>
        <taxon>Spermatophyta</taxon>
        <taxon>Magnoliopsida</taxon>
        <taxon>eudicotyledons</taxon>
        <taxon>Gunneridae</taxon>
        <taxon>Pentapetalae</taxon>
        <taxon>asterids</taxon>
        <taxon>campanulids</taxon>
        <taxon>Apiales</taxon>
        <taxon>Apiaceae</taxon>
        <taxon>Apioideae</taxon>
        <taxon>Scandiceae</taxon>
        <taxon>Daucinae</taxon>
        <taxon>Daucus</taxon>
        <taxon>Daucus sect. Daucus</taxon>
    </lineage>
</organism>
<gene>
    <name evidence="2" type="ORF">DCAR_002343</name>
    <name evidence="3" type="ORF">DCAR_0102431</name>
</gene>
<keyword evidence="1" id="KW-0732">Signal</keyword>
<evidence type="ECO:0000313" key="2">
    <source>
        <dbReference type="EMBL" id="KZN09687.1"/>
    </source>
</evidence>
<feature type="chain" id="PRO_5007874289" evidence="1">
    <location>
        <begin position="30"/>
        <end position="101"/>
    </location>
</feature>
<protein>
    <submittedName>
        <fullName evidence="2">Uncharacterized protein</fullName>
    </submittedName>
</protein>
<proteinExistence type="predicted"/>
<sequence length="101" mass="10955">MWFLKNSSKILCISVTIMFLFSDFQSANAMRPLGEYKAWLKELPVPLVESLQRGPVPPSAANPCTHIPGGKSPGHCTLEEMNVAGRVYSPPPVFPTGVKAA</sequence>
<reference evidence="2" key="1">
    <citation type="journal article" date="2016" name="Nat. Genet.">
        <title>A high-quality carrot genome assembly provides new insights into carotenoid accumulation and asterid genome evolution.</title>
        <authorList>
            <person name="Iorizzo M."/>
            <person name="Ellison S."/>
            <person name="Senalik D."/>
            <person name="Zeng P."/>
            <person name="Satapoomin P."/>
            <person name="Huang J."/>
            <person name="Bowman M."/>
            <person name="Iovene M."/>
            <person name="Sanseverino W."/>
            <person name="Cavagnaro P."/>
            <person name="Yildiz M."/>
            <person name="Macko-Podgorni A."/>
            <person name="Moranska E."/>
            <person name="Grzebelus E."/>
            <person name="Grzebelus D."/>
            <person name="Ashrafi H."/>
            <person name="Zheng Z."/>
            <person name="Cheng S."/>
            <person name="Spooner D."/>
            <person name="Van Deynze A."/>
            <person name="Simon P."/>
        </authorList>
    </citation>
    <scope>NUCLEOTIDE SEQUENCE [LARGE SCALE GENOMIC DNA]</scope>
    <source>
        <tissue evidence="2">Leaf</tissue>
    </source>
</reference>
<reference evidence="3" key="2">
    <citation type="submission" date="2022-03" db="EMBL/GenBank/DDBJ databases">
        <title>Draft title - Genomic analysis of global carrot germplasm unveils the trajectory of domestication and the origin of high carotenoid orange carrot.</title>
        <authorList>
            <person name="Iorizzo M."/>
            <person name="Ellison S."/>
            <person name="Senalik D."/>
            <person name="Macko-Podgorni A."/>
            <person name="Grzebelus D."/>
            <person name="Bostan H."/>
            <person name="Rolling W."/>
            <person name="Curaba J."/>
            <person name="Simon P."/>
        </authorList>
    </citation>
    <scope>NUCLEOTIDE SEQUENCE</scope>
    <source>
        <tissue evidence="3">Leaf</tissue>
    </source>
</reference>
<dbReference type="EMBL" id="CP093343">
    <property type="protein sequence ID" value="WOG83256.1"/>
    <property type="molecule type" value="Genomic_DNA"/>
</dbReference>
<accession>A0A166H3T1</accession>
<feature type="signal peptide" evidence="1">
    <location>
        <begin position="1"/>
        <end position="29"/>
    </location>
</feature>
<evidence type="ECO:0000313" key="3">
    <source>
        <dbReference type="EMBL" id="WOG83256.1"/>
    </source>
</evidence>
<dbReference type="EMBL" id="LNRQ01000001">
    <property type="protein sequence ID" value="KZN09687.1"/>
    <property type="molecule type" value="Genomic_DNA"/>
</dbReference>
<dbReference type="PANTHER" id="PTHR33592:SF10">
    <property type="entry name" value="TRANSMEMBRANE PROTEIN"/>
    <property type="match status" value="1"/>
</dbReference>
<keyword evidence="4" id="KW-1185">Reference proteome</keyword>
<dbReference type="AlphaFoldDB" id="A0A166H3T1"/>
<name>A0A166H3T1_DAUCS</name>
<evidence type="ECO:0000256" key="1">
    <source>
        <dbReference type="SAM" id="SignalP"/>
    </source>
</evidence>
<dbReference type="OMA" id="ANPCTHI"/>
<dbReference type="Proteomes" id="UP000077755">
    <property type="component" value="Chromosome 1"/>
</dbReference>
<evidence type="ECO:0000313" key="4">
    <source>
        <dbReference type="Proteomes" id="UP000077755"/>
    </source>
</evidence>